<dbReference type="Proteomes" id="UP000373449">
    <property type="component" value="Unassembled WGS sequence"/>
</dbReference>
<evidence type="ECO:0000313" key="4">
    <source>
        <dbReference type="Proteomes" id="UP000224974"/>
    </source>
</evidence>
<reference evidence="4" key="1">
    <citation type="submission" date="2017-09" db="EMBL/GenBank/DDBJ databases">
        <title>FDA dAtabase for Regulatory Grade micrObial Sequences (FDA-ARGOS): Supporting development and validation of Infectious Disease Dx tests.</title>
        <authorList>
            <person name="Minogue T."/>
            <person name="Wolcott M."/>
            <person name="Wasieloski L."/>
            <person name="Aguilar W."/>
            <person name="Moore D."/>
            <person name="Tallon L."/>
            <person name="Sadzewicz L."/>
            <person name="Ott S."/>
            <person name="Zhao X."/>
            <person name="Nagaraj S."/>
            <person name="Vavikolanu K."/>
            <person name="Aluvathingal J."/>
            <person name="Nadendla S."/>
            <person name="Sichtig H."/>
        </authorList>
    </citation>
    <scope>NUCLEOTIDE SEQUENCE [LARGE SCALE GENOMIC DNA]</scope>
    <source>
        <strain evidence="4">FDAARGOS_387</strain>
    </source>
</reference>
<keyword evidence="1" id="KW-0472">Membrane</keyword>
<keyword evidence="1" id="KW-0812">Transmembrane</keyword>
<reference evidence="3 5" key="3">
    <citation type="submission" date="2019-03" db="EMBL/GenBank/DDBJ databases">
        <authorList>
            <consortium name="Pathogen Informatics"/>
        </authorList>
    </citation>
    <scope>NUCLEOTIDE SEQUENCE [LARGE SCALE GENOMIC DNA]</scope>
    <source>
        <strain evidence="3 5">NCTC12282</strain>
    </source>
</reference>
<protein>
    <submittedName>
        <fullName evidence="2">Uncharacterized protein</fullName>
    </submittedName>
</protein>
<dbReference type="RefSeq" id="WP_029094483.1">
    <property type="nucleotide sequence ID" value="NZ_CAADJA010000002.1"/>
</dbReference>
<reference evidence="2" key="2">
    <citation type="submission" date="2017-09" db="EMBL/GenBank/DDBJ databases">
        <title>FDA dAtabase for Regulatory Grade micrObial Sequences (FDA-ARGOS): Supporting development and validation of Infectious Disease Dx tests.</title>
        <authorList>
            <person name="Minogue T."/>
            <person name="Wolcott M."/>
            <person name="Wasieloski L."/>
            <person name="Aguilar W."/>
            <person name="Moore D."/>
            <person name="Tallon L.J."/>
            <person name="Sadzewicz L."/>
            <person name="Ott S."/>
            <person name="Zhao X."/>
            <person name="Nagaraj S."/>
            <person name="Vavikolanu K."/>
            <person name="Aluvathingal J."/>
            <person name="Nadendla S."/>
            <person name="Sichtig H."/>
        </authorList>
    </citation>
    <scope>NUCLEOTIDE SEQUENCE</scope>
    <source>
        <strain evidence="2">FDAARGOS_387</strain>
    </source>
</reference>
<dbReference type="AlphaFoldDB" id="A0A2C6DS96"/>
<keyword evidence="4" id="KW-1185">Reference proteome</keyword>
<accession>A0A2C6DS96</accession>
<organism evidence="2 4">
    <name type="scientific">Budvicia aquatica</name>
    <dbReference type="NCBI Taxonomy" id="82979"/>
    <lineage>
        <taxon>Bacteria</taxon>
        <taxon>Pseudomonadati</taxon>
        <taxon>Pseudomonadota</taxon>
        <taxon>Gammaproteobacteria</taxon>
        <taxon>Enterobacterales</taxon>
        <taxon>Budviciaceae</taxon>
        <taxon>Budvicia</taxon>
    </lineage>
</organism>
<evidence type="ECO:0000313" key="2">
    <source>
        <dbReference type="EMBL" id="PHI31694.1"/>
    </source>
</evidence>
<sequence>MSNGTGNTADKKPLSKGMLYFFVAMGLFSLGKLGYGIYQDRIESAKEQAANERDFSQLINEVESNMDSYLANLNKQLPIEVDDVTQLVKLERTNKVVNAYYQITDANAANILSKDTTKASEVIKDSVLKAYCTETWTKSLLNLNYQIKSIYRSEGHPELLDFIVLKADCARFRGLN</sequence>
<dbReference type="EMBL" id="CAADJA010000002">
    <property type="protein sequence ID" value="VFS52483.1"/>
    <property type="molecule type" value="Genomic_DNA"/>
</dbReference>
<proteinExistence type="predicted"/>
<dbReference type="STRING" id="1111728.GCA_000427805_01461"/>
<name>A0A2C6DS96_9GAMM</name>
<evidence type="ECO:0000256" key="1">
    <source>
        <dbReference type="SAM" id="Phobius"/>
    </source>
</evidence>
<dbReference type="Proteomes" id="UP000224974">
    <property type="component" value="Unassembled WGS sequence"/>
</dbReference>
<feature type="transmembrane region" description="Helical" evidence="1">
    <location>
        <begin position="18"/>
        <end position="38"/>
    </location>
</feature>
<evidence type="ECO:0000313" key="5">
    <source>
        <dbReference type="Proteomes" id="UP000373449"/>
    </source>
</evidence>
<dbReference type="EMBL" id="PDDX01000001">
    <property type="protein sequence ID" value="PHI31694.1"/>
    <property type="molecule type" value="Genomic_DNA"/>
</dbReference>
<keyword evidence="1" id="KW-1133">Transmembrane helix</keyword>
<gene>
    <name evidence="2" type="ORF">CRN84_21355</name>
    <name evidence="3" type="ORF">NCTC12282_05842</name>
</gene>
<evidence type="ECO:0000313" key="3">
    <source>
        <dbReference type="EMBL" id="VFS52483.1"/>
    </source>
</evidence>